<dbReference type="Proteomes" id="UP000188605">
    <property type="component" value="Unassembled WGS sequence"/>
</dbReference>
<evidence type="ECO:0000313" key="1">
    <source>
        <dbReference type="EMBL" id="ONI39185.1"/>
    </source>
</evidence>
<keyword evidence="2" id="KW-1185">Reference proteome</keyword>
<sequence>MFGRKGSIKLRLVILMILLLLGMSSRFIAKINQIATSLEEEQIILTQEVSNGIEDSMISEVENLLLNIVNYVNEIEEEIDKNMLNSALLLREIDHLKGDLTMEDVSFMQEITKMADVYVTNEEGVFIYSTEDGIVETGLNIYDIDPNYIDLLTGKSTYMPSDLRLKVTNNSVFKFTTIARPDGRGLLQTGYNSSSLENSLSQYITPANGITQMYLVDSTDTILTENTIAGVSPYYRKGGHSNNSNILNVFTSKQATIYVKEDILEVCLPVKDKTDRVKYVLYTTVNTDPYMEIANIINSPMEIISNKLDDFTGDIFADTGIIILISIIIVPIVIGLCFRPIKLFEKQLNAIGNNEITLSGEIKGMTTELVGLNTAMQKIINKNDQALKGLTSNIDKINSLQTSHEDEMTNLINTLTPLKDNLVLSNDTVTEEHNSIMKMSDIVDKLLASLSNVYAINTNLKTESEVSSKNSNKGKDQLEGLQEVISDLEMDINSGMALTDSLLQKSQEINNIIGLITKISDQTSLLALNASIEAARAGELGKGFAVVANEIKTLAGQSYEATSEISNILGTIQDQITQTKDANNQQKESLAKSKDALGDVNVSLSTIIGSSLNANNIIEELNKEVTKLEKSTDAFNDITSYIKECSKDNYSQITGSLPLIKQMNTSITSIQNSLSGIISATKDLSKFF</sequence>
<reference evidence="1" key="1">
    <citation type="submission" date="2016-08" db="EMBL/GenBank/DDBJ databases">
        <authorList>
            <person name="Ngugi D.K."/>
            <person name="Miyake S."/>
            <person name="Stingl U."/>
        </authorList>
    </citation>
    <scope>NUCLEOTIDE SEQUENCE</scope>
    <source>
        <strain evidence="1">SCG-B11WGA-EpuloA1</strain>
    </source>
</reference>
<comment type="caution">
    <text evidence="1">The sequence shown here is derived from an EMBL/GenBank/DDBJ whole genome shotgun (WGS) entry which is preliminary data.</text>
</comment>
<accession>A0ACC8XAD3</accession>
<protein>
    <submittedName>
        <fullName evidence="1">Uncharacterized protein</fullName>
    </submittedName>
</protein>
<organism evidence="1 2">
    <name type="scientific">Candidatus Epulonipiscium fishelsonii</name>
    <dbReference type="NCBI Taxonomy" id="77094"/>
    <lineage>
        <taxon>Bacteria</taxon>
        <taxon>Bacillati</taxon>
        <taxon>Bacillota</taxon>
        <taxon>Clostridia</taxon>
        <taxon>Lachnospirales</taxon>
        <taxon>Lachnospiraceae</taxon>
        <taxon>Candidatus Epulonipiscium</taxon>
    </lineage>
</organism>
<name>A0ACC8XAD3_9FIRM</name>
<evidence type="ECO:0000313" key="2">
    <source>
        <dbReference type="Proteomes" id="UP000188605"/>
    </source>
</evidence>
<gene>
    <name evidence="1" type="ORF">AN396_09090</name>
</gene>
<dbReference type="EMBL" id="LJDB01000070">
    <property type="protein sequence ID" value="ONI39185.1"/>
    <property type="molecule type" value="Genomic_DNA"/>
</dbReference>
<proteinExistence type="predicted"/>